<keyword evidence="3" id="KW-0238">DNA-binding</keyword>
<keyword evidence="5" id="KW-0804">Transcription</keyword>
<dbReference type="PANTHER" id="PTHR30579:SF2">
    <property type="entry name" value="HTH-TYPE TRANSCRIPTIONAL REGULATOR ARGP"/>
    <property type="match status" value="1"/>
</dbReference>
<name>A0ABZ0ZP98_9ACTN</name>
<dbReference type="InterPro" id="IPR036388">
    <property type="entry name" value="WH-like_DNA-bd_sf"/>
</dbReference>
<dbReference type="InterPro" id="IPR050176">
    <property type="entry name" value="LTTR"/>
</dbReference>
<keyword evidence="8" id="KW-1185">Reference proteome</keyword>
<comment type="similarity">
    <text evidence="1">Belongs to the LysR transcriptional regulatory family.</text>
</comment>
<dbReference type="PANTHER" id="PTHR30579">
    <property type="entry name" value="TRANSCRIPTIONAL REGULATOR"/>
    <property type="match status" value="1"/>
</dbReference>
<dbReference type="PROSITE" id="PS50931">
    <property type="entry name" value="HTH_LYSR"/>
    <property type="match status" value="1"/>
</dbReference>
<dbReference type="RefSeq" id="WP_322937224.1">
    <property type="nucleotide sequence ID" value="NZ_CP141059.1"/>
</dbReference>
<keyword evidence="2" id="KW-0805">Transcription regulation</keyword>
<gene>
    <name evidence="7" type="ORF">SHK19_19655</name>
</gene>
<dbReference type="InterPro" id="IPR036390">
    <property type="entry name" value="WH_DNA-bd_sf"/>
</dbReference>
<dbReference type="SUPFAM" id="SSF46785">
    <property type="entry name" value="Winged helix' DNA-binding domain"/>
    <property type="match status" value="1"/>
</dbReference>
<sequence>MAPQPAQLEALVAIADHGSFEAAARALHVTASAISQRIRALETTAGQVLVSRTTPCRPTEAGSAYVRLGRQTRLLYAEARLEVDDADHVVSLPVAVNADSLATWFRDVLSAAAGWDGVALKVRVEDQAYSAGLLRSGDALAAVTSDPTPVQGCAVEPLGILRYGAAATPGFVERWRRGRSMDWERMPVVVFNEKDALQHDVLAARGVTPRTVHQVPTSTDFHEAIRRGLGWCLLPEPQLLPDLEAGVLVRLPGRDHVDVPLFWQRWRLDSPALLQLTNAVHHAARAHLRRPG</sequence>
<dbReference type="NCBIfam" id="NF002964">
    <property type="entry name" value="PRK03635.1"/>
    <property type="match status" value="1"/>
</dbReference>
<evidence type="ECO:0000313" key="8">
    <source>
        <dbReference type="Proteomes" id="UP001327225"/>
    </source>
</evidence>
<dbReference type="Gene3D" id="3.40.190.290">
    <property type="match status" value="1"/>
</dbReference>
<dbReference type="Pfam" id="PF03466">
    <property type="entry name" value="LysR_substrate"/>
    <property type="match status" value="1"/>
</dbReference>
<accession>A0ABZ0ZP98</accession>
<dbReference type="InterPro" id="IPR000847">
    <property type="entry name" value="LysR_HTH_N"/>
</dbReference>
<dbReference type="Proteomes" id="UP001327225">
    <property type="component" value="Chromosome"/>
</dbReference>
<dbReference type="SUPFAM" id="SSF53850">
    <property type="entry name" value="Periplasmic binding protein-like II"/>
    <property type="match status" value="1"/>
</dbReference>
<evidence type="ECO:0000256" key="3">
    <source>
        <dbReference type="ARBA" id="ARBA00023125"/>
    </source>
</evidence>
<evidence type="ECO:0000256" key="1">
    <source>
        <dbReference type="ARBA" id="ARBA00009437"/>
    </source>
</evidence>
<dbReference type="Pfam" id="PF00126">
    <property type="entry name" value="HTH_1"/>
    <property type="match status" value="1"/>
</dbReference>
<evidence type="ECO:0000259" key="6">
    <source>
        <dbReference type="PROSITE" id="PS50931"/>
    </source>
</evidence>
<dbReference type="EMBL" id="CP141059">
    <property type="protein sequence ID" value="WQQ26165.1"/>
    <property type="molecule type" value="Genomic_DNA"/>
</dbReference>
<keyword evidence="4" id="KW-0010">Activator</keyword>
<dbReference type="InterPro" id="IPR005119">
    <property type="entry name" value="LysR_subst-bd"/>
</dbReference>
<evidence type="ECO:0000256" key="5">
    <source>
        <dbReference type="ARBA" id="ARBA00023163"/>
    </source>
</evidence>
<reference evidence="8" key="1">
    <citation type="submission" date="2023-12" db="EMBL/GenBank/DDBJ databases">
        <title>Novel species in genus Nocardioides.</title>
        <authorList>
            <person name="Zhou H."/>
        </authorList>
    </citation>
    <scope>NUCLEOTIDE SEQUENCE [LARGE SCALE GENOMIC DNA]</scope>
    <source>
        <strain evidence="8">HM61</strain>
    </source>
</reference>
<protein>
    <submittedName>
        <fullName evidence="7">LysR family transcriptional regulator ArgP</fullName>
    </submittedName>
</protein>
<organism evidence="7 8">
    <name type="scientific">Nocardioides bizhenqiangii</name>
    <dbReference type="NCBI Taxonomy" id="3095076"/>
    <lineage>
        <taxon>Bacteria</taxon>
        <taxon>Bacillati</taxon>
        <taxon>Actinomycetota</taxon>
        <taxon>Actinomycetes</taxon>
        <taxon>Propionibacteriales</taxon>
        <taxon>Nocardioidaceae</taxon>
        <taxon>Nocardioides</taxon>
    </lineage>
</organism>
<feature type="domain" description="HTH lysR-type" evidence="6">
    <location>
        <begin position="3"/>
        <end position="59"/>
    </location>
</feature>
<evidence type="ECO:0000313" key="7">
    <source>
        <dbReference type="EMBL" id="WQQ26165.1"/>
    </source>
</evidence>
<proteinExistence type="inferred from homology"/>
<evidence type="ECO:0000256" key="2">
    <source>
        <dbReference type="ARBA" id="ARBA00023015"/>
    </source>
</evidence>
<dbReference type="Gene3D" id="1.10.10.10">
    <property type="entry name" value="Winged helix-like DNA-binding domain superfamily/Winged helix DNA-binding domain"/>
    <property type="match status" value="1"/>
</dbReference>
<evidence type="ECO:0000256" key="4">
    <source>
        <dbReference type="ARBA" id="ARBA00023159"/>
    </source>
</evidence>
<dbReference type="InterPro" id="IPR017685">
    <property type="entry name" value="ArgP"/>
</dbReference>
<dbReference type="NCBIfam" id="TIGR03298">
    <property type="entry name" value="argP"/>
    <property type="match status" value="1"/>
</dbReference>